<organism evidence="3 4">
    <name type="scientific">Nocardia jiangxiensis</name>
    <dbReference type="NCBI Taxonomy" id="282685"/>
    <lineage>
        <taxon>Bacteria</taxon>
        <taxon>Bacillati</taxon>
        <taxon>Actinomycetota</taxon>
        <taxon>Actinomycetes</taxon>
        <taxon>Mycobacteriales</taxon>
        <taxon>Nocardiaceae</taxon>
        <taxon>Nocardia</taxon>
    </lineage>
</organism>
<dbReference type="PRINTS" id="PR00080">
    <property type="entry name" value="SDRFAMILY"/>
</dbReference>
<keyword evidence="4" id="KW-1185">Reference proteome</keyword>
<dbReference type="EMBL" id="JBIAQY010000018">
    <property type="protein sequence ID" value="MFF3573314.1"/>
    <property type="molecule type" value="Genomic_DNA"/>
</dbReference>
<dbReference type="PRINTS" id="PR00081">
    <property type="entry name" value="GDHRDH"/>
</dbReference>
<gene>
    <name evidence="3" type="ORF">ACFYXQ_36695</name>
</gene>
<dbReference type="PANTHER" id="PTHR43639">
    <property type="entry name" value="OXIDOREDUCTASE, SHORT-CHAIN DEHYDROGENASE/REDUCTASE FAMILY (AFU_ORTHOLOGUE AFUA_5G02870)"/>
    <property type="match status" value="1"/>
</dbReference>
<accession>A0ABW6SCD2</accession>
<proteinExistence type="inferred from homology"/>
<evidence type="ECO:0000256" key="1">
    <source>
        <dbReference type="ARBA" id="ARBA00006484"/>
    </source>
</evidence>
<dbReference type="EC" id="1.1.1.47" evidence="3"/>
<evidence type="ECO:0000256" key="2">
    <source>
        <dbReference type="ARBA" id="ARBA00023002"/>
    </source>
</evidence>
<dbReference type="Proteomes" id="UP001601992">
    <property type="component" value="Unassembled WGS sequence"/>
</dbReference>
<reference evidence="3 4" key="1">
    <citation type="submission" date="2024-10" db="EMBL/GenBank/DDBJ databases">
        <title>The Natural Products Discovery Center: Release of the First 8490 Sequenced Strains for Exploring Actinobacteria Biosynthetic Diversity.</title>
        <authorList>
            <person name="Kalkreuter E."/>
            <person name="Kautsar S.A."/>
            <person name="Yang D."/>
            <person name="Bader C.D."/>
            <person name="Teijaro C.N."/>
            <person name="Fluegel L."/>
            <person name="Davis C.M."/>
            <person name="Simpson J.R."/>
            <person name="Lauterbach L."/>
            <person name="Steele A.D."/>
            <person name="Gui C."/>
            <person name="Meng S."/>
            <person name="Li G."/>
            <person name="Viehrig K."/>
            <person name="Ye F."/>
            <person name="Su P."/>
            <person name="Kiefer A.F."/>
            <person name="Nichols A."/>
            <person name="Cepeda A.J."/>
            <person name="Yan W."/>
            <person name="Fan B."/>
            <person name="Jiang Y."/>
            <person name="Adhikari A."/>
            <person name="Zheng C.-J."/>
            <person name="Schuster L."/>
            <person name="Cowan T.M."/>
            <person name="Smanski M.J."/>
            <person name="Chevrette M.G."/>
            <person name="De Carvalho L.P.S."/>
            <person name="Shen B."/>
        </authorList>
    </citation>
    <scope>NUCLEOTIDE SEQUENCE [LARGE SCALE GENOMIC DNA]</scope>
    <source>
        <strain evidence="3 4">NPDC002593</strain>
    </source>
</reference>
<name>A0ABW6SCD2_9NOCA</name>
<dbReference type="PROSITE" id="PS00061">
    <property type="entry name" value="ADH_SHORT"/>
    <property type="match status" value="1"/>
</dbReference>
<dbReference type="NCBIfam" id="NF005559">
    <property type="entry name" value="PRK07231.1"/>
    <property type="match status" value="1"/>
</dbReference>
<dbReference type="InterPro" id="IPR002347">
    <property type="entry name" value="SDR_fam"/>
</dbReference>
<protein>
    <submittedName>
        <fullName evidence="3">Glucose 1-dehydrogenase</fullName>
        <ecNumber evidence="3">1.1.1.47</ecNumber>
    </submittedName>
</protein>
<keyword evidence="2 3" id="KW-0560">Oxidoreductase</keyword>
<dbReference type="GO" id="GO:0047936">
    <property type="term" value="F:glucose 1-dehydrogenase [NAD(P)+] activity"/>
    <property type="evidence" value="ECO:0007669"/>
    <property type="project" value="UniProtKB-EC"/>
</dbReference>
<evidence type="ECO:0000313" key="4">
    <source>
        <dbReference type="Proteomes" id="UP001601992"/>
    </source>
</evidence>
<dbReference type="PANTHER" id="PTHR43639:SF1">
    <property type="entry name" value="SHORT-CHAIN DEHYDROGENASE_REDUCTASE FAMILY PROTEIN"/>
    <property type="match status" value="1"/>
</dbReference>
<sequence length="249" mass="25708">MESPFEGKRVLVTGGAAGFGEAIVRRFAGSGASVAIADIDEKRAENLSAGIDRSIAVAVDVSVPAQVQSMIDSTVTAFGGIDVLVNNAGVPHRKALALDLEIDEFDLQFAINVRSVFLATKYAVPHMPDGSVIVNTASIGAKRPRPTATIYNATKGAVITLTRGLATELSPRIRVNAVAPVASPTGFMKTATGLDALPPEIIAATTKGIPMGRLAEPADVASAVHFLASQDASFLTGVCLDVDGGRSIQ</sequence>
<dbReference type="RefSeq" id="WP_040831057.1">
    <property type="nucleotide sequence ID" value="NZ_JBIAQY010000018.1"/>
</dbReference>
<evidence type="ECO:0000313" key="3">
    <source>
        <dbReference type="EMBL" id="MFF3573314.1"/>
    </source>
</evidence>
<dbReference type="InterPro" id="IPR036291">
    <property type="entry name" value="NAD(P)-bd_dom_sf"/>
</dbReference>
<dbReference type="InterPro" id="IPR020904">
    <property type="entry name" value="Sc_DH/Rdtase_CS"/>
</dbReference>
<dbReference type="Gene3D" id="3.40.50.720">
    <property type="entry name" value="NAD(P)-binding Rossmann-like Domain"/>
    <property type="match status" value="1"/>
</dbReference>
<dbReference type="Pfam" id="PF13561">
    <property type="entry name" value="adh_short_C2"/>
    <property type="match status" value="1"/>
</dbReference>
<comment type="similarity">
    <text evidence="1">Belongs to the short-chain dehydrogenases/reductases (SDR) family.</text>
</comment>
<comment type="caution">
    <text evidence="3">The sequence shown here is derived from an EMBL/GenBank/DDBJ whole genome shotgun (WGS) entry which is preliminary data.</text>
</comment>
<dbReference type="SUPFAM" id="SSF51735">
    <property type="entry name" value="NAD(P)-binding Rossmann-fold domains"/>
    <property type="match status" value="1"/>
</dbReference>